<protein>
    <recommendedName>
        <fullName evidence="1">Methyltransferase FkbM domain-containing protein</fullName>
    </recommendedName>
</protein>
<evidence type="ECO:0000313" key="2">
    <source>
        <dbReference type="EMBL" id="GII21208.1"/>
    </source>
</evidence>
<comment type="caution">
    <text evidence="2">The sequence shown here is derived from an EMBL/GenBank/DDBJ whole genome shotgun (WGS) entry which is preliminary data.</text>
</comment>
<dbReference type="SUPFAM" id="SSF53335">
    <property type="entry name" value="S-adenosyl-L-methionine-dependent methyltransferases"/>
    <property type="match status" value="1"/>
</dbReference>
<dbReference type="Proteomes" id="UP000599074">
    <property type="component" value="Unassembled WGS sequence"/>
</dbReference>
<sequence>MSYRTRSLALSPIAPILGRRLPLRGPGRLLNRSYGRTHAQPGQLVRRLTTKFGDRFDADLSSFLEWRLWVFGAYEEHLAELFRHLVRPEETCVDVGANIGIHTTRLAKLVGPRGHVLAVEADEALAHRARTTIVLNDLSNVTVLHAAASDVGGDTRMLYRPTGPDSNKGRASLLPHPYLNGTALPTPTVALDDVIQQPVSLVKIDVEGHEAAVLAGARRIVAEHRPSIVFEYSPEMFGDGGSPAGWLVEQGYALFDIRAVRHPLTGRTRLALIRLEGPPATATNLLAAVEPVVSQVEPLVQTGSPGVR</sequence>
<feature type="domain" description="Methyltransferase FkbM" evidence="1">
    <location>
        <begin position="94"/>
        <end position="237"/>
    </location>
</feature>
<dbReference type="RefSeq" id="WP_168112596.1">
    <property type="nucleotide sequence ID" value="NZ_BOON01000006.1"/>
</dbReference>
<keyword evidence="3" id="KW-1185">Reference proteome</keyword>
<dbReference type="PANTHER" id="PTHR34203:SF15">
    <property type="entry name" value="SLL1173 PROTEIN"/>
    <property type="match status" value="1"/>
</dbReference>
<dbReference type="NCBIfam" id="TIGR01444">
    <property type="entry name" value="fkbM_fam"/>
    <property type="match status" value="1"/>
</dbReference>
<proteinExistence type="predicted"/>
<dbReference type="AlphaFoldDB" id="A0A8J3T6M3"/>
<dbReference type="Gene3D" id="3.40.50.150">
    <property type="entry name" value="Vaccinia Virus protein VP39"/>
    <property type="match status" value="1"/>
</dbReference>
<name>A0A8J3T6M3_9ACTN</name>
<dbReference type="CDD" id="cd02440">
    <property type="entry name" value="AdoMet_MTases"/>
    <property type="match status" value="1"/>
</dbReference>
<dbReference type="InterPro" id="IPR052514">
    <property type="entry name" value="SAM-dependent_MTase"/>
</dbReference>
<organism evidence="2 3">
    <name type="scientific">Planosporangium mesophilum</name>
    <dbReference type="NCBI Taxonomy" id="689768"/>
    <lineage>
        <taxon>Bacteria</taxon>
        <taxon>Bacillati</taxon>
        <taxon>Actinomycetota</taxon>
        <taxon>Actinomycetes</taxon>
        <taxon>Micromonosporales</taxon>
        <taxon>Micromonosporaceae</taxon>
        <taxon>Planosporangium</taxon>
    </lineage>
</organism>
<reference evidence="2" key="1">
    <citation type="submission" date="2021-01" db="EMBL/GenBank/DDBJ databases">
        <title>Whole genome shotgun sequence of Planosporangium mesophilum NBRC 109066.</title>
        <authorList>
            <person name="Komaki H."/>
            <person name="Tamura T."/>
        </authorList>
    </citation>
    <scope>NUCLEOTIDE SEQUENCE</scope>
    <source>
        <strain evidence="2">NBRC 109066</strain>
    </source>
</reference>
<evidence type="ECO:0000259" key="1">
    <source>
        <dbReference type="Pfam" id="PF05050"/>
    </source>
</evidence>
<evidence type="ECO:0000313" key="3">
    <source>
        <dbReference type="Proteomes" id="UP000599074"/>
    </source>
</evidence>
<accession>A0A8J3T6M3</accession>
<gene>
    <name evidence="2" type="ORF">Pme01_08050</name>
</gene>
<dbReference type="Pfam" id="PF05050">
    <property type="entry name" value="Methyltransf_21"/>
    <property type="match status" value="1"/>
</dbReference>
<dbReference type="PANTHER" id="PTHR34203">
    <property type="entry name" value="METHYLTRANSFERASE, FKBM FAMILY PROTEIN"/>
    <property type="match status" value="1"/>
</dbReference>
<dbReference type="InterPro" id="IPR029063">
    <property type="entry name" value="SAM-dependent_MTases_sf"/>
</dbReference>
<dbReference type="InterPro" id="IPR006342">
    <property type="entry name" value="FkbM_mtfrase"/>
</dbReference>
<dbReference type="EMBL" id="BOON01000006">
    <property type="protein sequence ID" value="GII21208.1"/>
    <property type="molecule type" value="Genomic_DNA"/>
</dbReference>